<protein>
    <recommendedName>
        <fullName evidence="3">Intermembrane lipid transfer protein VPS13-like C-terminal domain-containing protein</fullName>
    </recommendedName>
</protein>
<dbReference type="InterPro" id="IPR056748">
    <property type="entry name" value="VPS13-like_C"/>
</dbReference>
<evidence type="ECO:0000313" key="4">
    <source>
        <dbReference type="EMBL" id="KAK3273190.1"/>
    </source>
</evidence>
<dbReference type="InterPro" id="IPR026847">
    <property type="entry name" value="VPS13"/>
</dbReference>
<feature type="region of interest" description="Disordered" evidence="2">
    <location>
        <begin position="756"/>
        <end position="791"/>
    </location>
</feature>
<dbReference type="PANTHER" id="PTHR16166:SF93">
    <property type="entry name" value="INTERMEMBRANE LIPID TRANSFER PROTEIN VPS13"/>
    <property type="match status" value="1"/>
</dbReference>
<gene>
    <name evidence="4" type="ORF">CYMTET_18563</name>
</gene>
<comment type="similarity">
    <text evidence="1">Belongs to the VPS13 family.</text>
</comment>
<evidence type="ECO:0000256" key="2">
    <source>
        <dbReference type="SAM" id="MobiDB-lite"/>
    </source>
</evidence>
<proteinExistence type="inferred from homology"/>
<dbReference type="Proteomes" id="UP001190700">
    <property type="component" value="Unassembled WGS sequence"/>
</dbReference>
<sequence length="1086" mass="116123">MIGAGGVVRVQVSTQLSSPASVAVAVRECLRPVAMVENRTPLPFLLCQKPGDHWLEVPPLAAVGLTWGASAGEDGEAGYRVWLQAEAHPEVEPPSTPPQGRLFVVEPLATSRKARGEAEGDDAKPPLQELGWLPAMGTNGQAGRVLVIHMEEDGVEVLVLSADPSVCGGQLAAAGGAGRHRELALHRAEWHFVVDIADLTLSVVDAAPAEVCANGGHVACCIAGSARCGGCHAWAKHVQLLSASAELATAPSEDTSFCARGYQPSACGVLLASLTGLLLEVSTGLAGGMSSCSLRVDDLQIDDQNTFSAFPVVFARGETSKSGSRKRMPLLEVAVSQKAGLQGGAKLYPCITSNLCEEGVVVQVHEALVWRLHAMIKSLNLSRLSSQPDATSVAASLPLQIGVMSISRIRMKLSFHLAPESRPRGGLGSAMWAVMLALPNVEGAALSLPAFLEENLFTRQQVFEQQMREHFTQRVSLALNVLRSYAVLEGVGGVFGHMGAGLAALSFDKQFVQKRKQRSNQQLMGDHRKHDRVKDAMLDGSEALAKGVFRGVTGLVTKPYEGARERGAEGFAKGLGKGIIGVVTQPTSGALDLVSQATVGVSAAMDKAMYTAKAVLLSAHDTNRRRLPRAIKGDLRLREYRKRDAAGQHALRLAQYGTYFGQGLDLWQTRGKYSQTDHYEGHMELPGDQMLVLTNKRALLLSPPSGRSGEELSKPRSVVWAVDWANLLAVEISAPVTPREDRRRLSGPYNKFEFIDRQELEDASTPPRQLGDETPSRPQAGSDGDNGDPSVLFIIHLKRPPPDRRILDSKHIHQEVKCARSQAAALRKMLAQCRSRCSAPQHHRLSPGSTSATGSCRHLAPRSPTDSLGSRCPALGTAPEGSEASSQVPRLPGGEPAMRCRGFIRVWTSQGVDGGGGSGGLLRKAAACTPISIWRPLVEEDAVPLGDVAVSGYNAPPESVQVCSLADKSVVHPMGFDLVWRDTKSGAQHPVTIWWPRAPPGAVALGCIAVAGNEEPLPEACACLVKAATTSAAMSQDPLWKDAAKSDAWSRCSIWQSHNQACTFVAWRNHERPPASLAREMVPFTA</sequence>
<dbReference type="GO" id="GO:0045053">
    <property type="term" value="P:protein retention in Golgi apparatus"/>
    <property type="evidence" value="ECO:0007669"/>
    <property type="project" value="TreeGrafter"/>
</dbReference>
<dbReference type="Pfam" id="PF25037">
    <property type="entry name" value="VPS13_C"/>
    <property type="match status" value="1"/>
</dbReference>
<feature type="domain" description="Intermembrane lipid transfer protein VPS13-like C-terminal" evidence="3">
    <location>
        <begin position="626"/>
        <end position="732"/>
    </location>
</feature>
<keyword evidence="5" id="KW-1185">Reference proteome</keyword>
<comment type="caution">
    <text evidence="4">The sequence shown here is derived from an EMBL/GenBank/DDBJ whole genome shotgun (WGS) entry which is preliminary data.</text>
</comment>
<evidence type="ECO:0000259" key="3">
    <source>
        <dbReference type="Pfam" id="PF25037"/>
    </source>
</evidence>
<accession>A0AAE0G7Q9</accession>
<name>A0AAE0G7Q9_9CHLO</name>
<dbReference type="AlphaFoldDB" id="A0AAE0G7Q9"/>
<dbReference type="EMBL" id="LGRX02008608">
    <property type="protein sequence ID" value="KAK3273190.1"/>
    <property type="molecule type" value="Genomic_DNA"/>
</dbReference>
<organism evidence="4 5">
    <name type="scientific">Cymbomonas tetramitiformis</name>
    <dbReference type="NCBI Taxonomy" id="36881"/>
    <lineage>
        <taxon>Eukaryota</taxon>
        <taxon>Viridiplantae</taxon>
        <taxon>Chlorophyta</taxon>
        <taxon>Pyramimonadophyceae</taxon>
        <taxon>Pyramimonadales</taxon>
        <taxon>Pyramimonadaceae</taxon>
        <taxon>Cymbomonas</taxon>
    </lineage>
</organism>
<dbReference type="GO" id="GO:0006623">
    <property type="term" value="P:protein targeting to vacuole"/>
    <property type="evidence" value="ECO:0007669"/>
    <property type="project" value="TreeGrafter"/>
</dbReference>
<evidence type="ECO:0000313" key="5">
    <source>
        <dbReference type="Proteomes" id="UP001190700"/>
    </source>
</evidence>
<dbReference type="PANTHER" id="PTHR16166">
    <property type="entry name" value="VACUOLAR PROTEIN SORTING-ASSOCIATED PROTEIN VPS13"/>
    <property type="match status" value="1"/>
</dbReference>
<evidence type="ECO:0000256" key="1">
    <source>
        <dbReference type="ARBA" id="ARBA00006545"/>
    </source>
</evidence>
<feature type="region of interest" description="Disordered" evidence="2">
    <location>
        <begin position="840"/>
        <end position="892"/>
    </location>
</feature>
<reference evidence="4 5" key="1">
    <citation type="journal article" date="2015" name="Genome Biol. Evol.">
        <title>Comparative Genomics of a Bacterivorous Green Alga Reveals Evolutionary Causalities and Consequences of Phago-Mixotrophic Mode of Nutrition.</title>
        <authorList>
            <person name="Burns J.A."/>
            <person name="Paasch A."/>
            <person name="Narechania A."/>
            <person name="Kim E."/>
        </authorList>
    </citation>
    <scope>NUCLEOTIDE SEQUENCE [LARGE SCALE GENOMIC DNA]</scope>
    <source>
        <strain evidence="4 5">PLY_AMNH</strain>
    </source>
</reference>